<dbReference type="AlphaFoldDB" id="M2QAD8"/>
<gene>
    <name evidence="2" type="ORF">B0293_28810</name>
    <name evidence="1" type="ORF">C791_6777</name>
</gene>
<comment type="caution">
    <text evidence="1">The sequence shown here is derived from an EMBL/GenBank/DDBJ whole genome shotgun (WGS) entry which is preliminary data.</text>
</comment>
<protein>
    <recommendedName>
        <fullName evidence="5">LppX_LprAFG lipoprotein</fullName>
    </recommendedName>
</protein>
<keyword evidence="4" id="KW-1185">Reference proteome</keyword>
<dbReference type="PATRIC" id="fig|1238180.3.peg.6530"/>
<dbReference type="RefSeq" id="WP_005164822.1">
    <property type="nucleotide sequence ID" value="NZ_ANMG01000067.1"/>
</dbReference>
<organism evidence="1 3">
    <name type="scientific">Amycolatopsis azurea DSM 43854</name>
    <dbReference type="NCBI Taxonomy" id="1238180"/>
    <lineage>
        <taxon>Bacteria</taxon>
        <taxon>Bacillati</taxon>
        <taxon>Actinomycetota</taxon>
        <taxon>Actinomycetes</taxon>
        <taxon>Pseudonocardiales</taxon>
        <taxon>Pseudonocardiaceae</taxon>
        <taxon>Amycolatopsis</taxon>
    </lineage>
</organism>
<name>M2QAD8_9PSEU</name>
<dbReference type="Proteomes" id="UP000014137">
    <property type="component" value="Unassembled WGS sequence"/>
</dbReference>
<proteinExistence type="predicted"/>
<dbReference type="Proteomes" id="UP000188551">
    <property type="component" value="Unassembled WGS sequence"/>
</dbReference>
<evidence type="ECO:0000313" key="4">
    <source>
        <dbReference type="Proteomes" id="UP000188551"/>
    </source>
</evidence>
<reference evidence="1 3" key="1">
    <citation type="submission" date="2012-10" db="EMBL/GenBank/DDBJ databases">
        <title>Genome assembly of Amycolatopsis azurea DSM 43854.</title>
        <authorList>
            <person name="Khatri I."/>
            <person name="Kaur I."/>
            <person name="Subramanian S."/>
            <person name="Mayilraj S."/>
        </authorList>
    </citation>
    <scope>NUCLEOTIDE SEQUENCE [LARGE SCALE GENOMIC DNA]</scope>
    <source>
        <strain evidence="1 3">DSM 43854</strain>
    </source>
</reference>
<dbReference type="EMBL" id="ANMG01000067">
    <property type="protein sequence ID" value="EMD23691.1"/>
    <property type="molecule type" value="Genomic_DNA"/>
</dbReference>
<evidence type="ECO:0000313" key="2">
    <source>
        <dbReference type="EMBL" id="OOC02979.1"/>
    </source>
</evidence>
<accession>M2QAD8</accession>
<sequence length="241" mass="25889">MNWRSRGVRWLAGALVVVAAVGGGVWVLTSRAEPAPRPVTLDEAARLAMARYTTFQNSPVRVRVEAPMAGNTVVVEGVVDYRQHHAVGSYEFAGSSVGLVAWDDRGLAVAPGRQADPLVAAGSMRPTDWSPRSYTTDPLDAGLRLSMLMGQDRPDNAQVLAEQGPRWLRAEVIDGKSYGVFAGPRPSSANDSGQSPLTYWIDETGGLRRVTRQLADLDGALVIDFPGGRAGQVPANPWQSR</sequence>
<evidence type="ECO:0008006" key="5">
    <source>
        <dbReference type="Google" id="ProtNLM"/>
    </source>
</evidence>
<dbReference type="EMBL" id="MUXN01000023">
    <property type="protein sequence ID" value="OOC02979.1"/>
    <property type="molecule type" value="Genomic_DNA"/>
</dbReference>
<reference evidence="2 4" key="2">
    <citation type="submission" date="2017-02" db="EMBL/GenBank/DDBJ databases">
        <title>Amycolatopsis azurea DSM 43854 draft genome.</title>
        <authorList>
            <person name="Mayilraj S."/>
        </authorList>
    </citation>
    <scope>NUCLEOTIDE SEQUENCE [LARGE SCALE GENOMIC DNA]</scope>
    <source>
        <strain evidence="2 4">DSM 43854</strain>
    </source>
</reference>
<evidence type="ECO:0000313" key="1">
    <source>
        <dbReference type="EMBL" id="EMD23691.1"/>
    </source>
</evidence>
<evidence type="ECO:0000313" key="3">
    <source>
        <dbReference type="Proteomes" id="UP000014137"/>
    </source>
</evidence>